<reference evidence="1 2" key="2">
    <citation type="journal article" date="2022" name="Mol. Ecol. Resour.">
        <title>The genomes of chicory, endive, great burdock and yacon provide insights into Asteraceae paleo-polyploidization history and plant inulin production.</title>
        <authorList>
            <person name="Fan W."/>
            <person name="Wang S."/>
            <person name="Wang H."/>
            <person name="Wang A."/>
            <person name="Jiang F."/>
            <person name="Liu H."/>
            <person name="Zhao H."/>
            <person name="Xu D."/>
            <person name="Zhang Y."/>
        </authorList>
    </citation>
    <scope>NUCLEOTIDE SEQUENCE [LARGE SCALE GENOMIC DNA]</scope>
    <source>
        <strain evidence="2">cv. Punajuju</strain>
        <tissue evidence="1">Leaves</tissue>
    </source>
</reference>
<organism evidence="1 2">
    <name type="scientific">Cichorium intybus</name>
    <name type="common">Chicory</name>
    <dbReference type="NCBI Taxonomy" id="13427"/>
    <lineage>
        <taxon>Eukaryota</taxon>
        <taxon>Viridiplantae</taxon>
        <taxon>Streptophyta</taxon>
        <taxon>Embryophyta</taxon>
        <taxon>Tracheophyta</taxon>
        <taxon>Spermatophyta</taxon>
        <taxon>Magnoliopsida</taxon>
        <taxon>eudicotyledons</taxon>
        <taxon>Gunneridae</taxon>
        <taxon>Pentapetalae</taxon>
        <taxon>asterids</taxon>
        <taxon>campanulids</taxon>
        <taxon>Asterales</taxon>
        <taxon>Asteraceae</taxon>
        <taxon>Cichorioideae</taxon>
        <taxon>Cichorieae</taxon>
        <taxon>Cichoriinae</taxon>
        <taxon>Cichorium</taxon>
    </lineage>
</organism>
<protein>
    <submittedName>
        <fullName evidence="1">Uncharacterized protein</fullName>
    </submittedName>
</protein>
<dbReference type="Proteomes" id="UP001055811">
    <property type="component" value="Linkage Group LG08"/>
</dbReference>
<name>A0ACB8ZS59_CICIN</name>
<comment type="caution">
    <text evidence="1">The sequence shown here is derived from an EMBL/GenBank/DDBJ whole genome shotgun (WGS) entry which is preliminary data.</text>
</comment>
<keyword evidence="2" id="KW-1185">Reference proteome</keyword>
<accession>A0ACB8ZS59</accession>
<dbReference type="EMBL" id="CM042016">
    <property type="protein sequence ID" value="KAI3700321.1"/>
    <property type="molecule type" value="Genomic_DNA"/>
</dbReference>
<proteinExistence type="predicted"/>
<gene>
    <name evidence="1" type="ORF">L2E82_44947</name>
</gene>
<evidence type="ECO:0000313" key="1">
    <source>
        <dbReference type="EMBL" id="KAI3700321.1"/>
    </source>
</evidence>
<evidence type="ECO:0000313" key="2">
    <source>
        <dbReference type="Proteomes" id="UP001055811"/>
    </source>
</evidence>
<reference evidence="2" key="1">
    <citation type="journal article" date="2022" name="Mol. Ecol. Resour.">
        <title>The genomes of chicory, endive, great burdock and yacon provide insights into Asteraceae palaeo-polyploidization history and plant inulin production.</title>
        <authorList>
            <person name="Fan W."/>
            <person name="Wang S."/>
            <person name="Wang H."/>
            <person name="Wang A."/>
            <person name="Jiang F."/>
            <person name="Liu H."/>
            <person name="Zhao H."/>
            <person name="Xu D."/>
            <person name="Zhang Y."/>
        </authorList>
    </citation>
    <scope>NUCLEOTIDE SEQUENCE [LARGE SCALE GENOMIC DNA]</scope>
    <source>
        <strain evidence="2">cv. Punajuju</strain>
    </source>
</reference>
<sequence>MRAKKRSSVVRNQLVAVQQPTRLRLQQPSWSSPIRYVPSCVFSFINCLVLGSVTWNLTKEVDSGKLNLLAILVYQLTWHFSNWNGYEIVAMTFEQLE</sequence>